<dbReference type="Pfam" id="PF25973">
    <property type="entry name" value="BSH_CzcB"/>
    <property type="match status" value="1"/>
</dbReference>
<name>A0A2X0QS86_9PROT</name>
<organism evidence="7">
    <name type="scientific">Candidatus Nitrotoga fabula</name>
    <dbReference type="NCBI Taxonomy" id="2182327"/>
    <lineage>
        <taxon>Bacteria</taxon>
        <taxon>Pseudomonadati</taxon>
        <taxon>Pseudomonadota</taxon>
        <taxon>Betaproteobacteria</taxon>
        <taxon>Nitrosomonadales</taxon>
        <taxon>Gallionellaceae</taxon>
        <taxon>Candidatus Nitrotoga</taxon>
    </lineage>
</organism>
<accession>A0A2X0QS86</accession>
<dbReference type="Gene3D" id="2.40.50.100">
    <property type="match status" value="1"/>
</dbReference>
<feature type="signal peptide" evidence="3">
    <location>
        <begin position="1"/>
        <end position="19"/>
    </location>
</feature>
<dbReference type="GO" id="GO:0060003">
    <property type="term" value="P:copper ion export"/>
    <property type="evidence" value="ECO:0007669"/>
    <property type="project" value="TreeGrafter"/>
</dbReference>
<dbReference type="InterPro" id="IPR058792">
    <property type="entry name" value="Beta-barrel_RND_2"/>
</dbReference>
<dbReference type="InterPro" id="IPR006143">
    <property type="entry name" value="RND_pump_MFP"/>
</dbReference>
<evidence type="ECO:0000256" key="1">
    <source>
        <dbReference type="ARBA" id="ARBA00009477"/>
    </source>
</evidence>
<dbReference type="Pfam" id="PF25954">
    <property type="entry name" value="Beta-barrel_RND_2"/>
    <property type="match status" value="1"/>
</dbReference>
<dbReference type="FunFam" id="2.40.30.170:FF:000010">
    <property type="entry name" value="Efflux RND transporter periplasmic adaptor subunit"/>
    <property type="match status" value="1"/>
</dbReference>
<dbReference type="EMBL" id="LS423452">
    <property type="protein sequence ID" value="SPS04949.1"/>
    <property type="molecule type" value="Genomic_DNA"/>
</dbReference>
<dbReference type="NCBIfam" id="TIGR01730">
    <property type="entry name" value="RND_mfp"/>
    <property type="match status" value="1"/>
</dbReference>
<evidence type="ECO:0000313" key="7">
    <source>
        <dbReference type="EMBL" id="SPS04949.1"/>
    </source>
</evidence>
<dbReference type="GO" id="GO:0030313">
    <property type="term" value="C:cell envelope"/>
    <property type="evidence" value="ECO:0007669"/>
    <property type="project" value="TreeGrafter"/>
</dbReference>
<dbReference type="GO" id="GO:0016020">
    <property type="term" value="C:membrane"/>
    <property type="evidence" value="ECO:0007669"/>
    <property type="project" value="InterPro"/>
</dbReference>
<evidence type="ECO:0000256" key="3">
    <source>
        <dbReference type="SAM" id="SignalP"/>
    </source>
</evidence>
<keyword evidence="2" id="KW-0813">Transport</keyword>
<dbReference type="Gene3D" id="2.40.420.20">
    <property type="match status" value="1"/>
</dbReference>
<dbReference type="GO" id="GO:0022857">
    <property type="term" value="F:transmembrane transporter activity"/>
    <property type="evidence" value="ECO:0007669"/>
    <property type="project" value="InterPro"/>
</dbReference>
<protein>
    <submittedName>
        <fullName evidence="7">Putative Efflux transporter, RND family, MFP subunit</fullName>
    </submittedName>
</protein>
<dbReference type="InterPro" id="IPR058649">
    <property type="entry name" value="CzcB_C"/>
</dbReference>
<dbReference type="InterPro" id="IPR058647">
    <property type="entry name" value="BSH_CzcB-like"/>
</dbReference>
<dbReference type="Gene3D" id="2.40.30.170">
    <property type="match status" value="1"/>
</dbReference>
<evidence type="ECO:0000259" key="4">
    <source>
        <dbReference type="Pfam" id="PF25954"/>
    </source>
</evidence>
<comment type="similarity">
    <text evidence="1">Belongs to the membrane fusion protein (MFP) (TC 8.A.1) family.</text>
</comment>
<feature type="domain" description="CusB-like beta-barrel" evidence="4">
    <location>
        <begin position="231"/>
        <end position="304"/>
    </location>
</feature>
<reference evidence="7" key="1">
    <citation type="submission" date="2018-05" db="EMBL/GenBank/DDBJ databases">
        <authorList>
            <person name="Lanie J.A."/>
            <person name="Ng W.-L."/>
            <person name="Kazmierczak K.M."/>
            <person name="Andrzejewski T.M."/>
            <person name="Davidsen T.M."/>
            <person name="Wayne K.J."/>
            <person name="Tettelin H."/>
            <person name="Glass J.I."/>
            <person name="Rusch D."/>
            <person name="Podicherti R."/>
            <person name="Tsui H.-C.T."/>
            <person name="Winkler M.E."/>
        </authorList>
    </citation>
    <scope>NUCLEOTIDE SEQUENCE</scope>
    <source>
        <strain evidence="7">KNB</strain>
    </source>
</reference>
<dbReference type="PANTHER" id="PTHR30097:SF4">
    <property type="entry name" value="SLR6042 PROTEIN"/>
    <property type="match status" value="1"/>
</dbReference>
<evidence type="ECO:0000259" key="5">
    <source>
        <dbReference type="Pfam" id="PF25973"/>
    </source>
</evidence>
<dbReference type="SUPFAM" id="SSF111369">
    <property type="entry name" value="HlyD-like secretion proteins"/>
    <property type="match status" value="1"/>
</dbReference>
<keyword evidence="3" id="KW-0732">Signal</keyword>
<dbReference type="Gene3D" id="1.10.287.470">
    <property type="entry name" value="Helix hairpin bin"/>
    <property type="match status" value="1"/>
</dbReference>
<feature type="chain" id="PRO_5015946838" evidence="3">
    <location>
        <begin position="20"/>
        <end position="383"/>
    </location>
</feature>
<dbReference type="PROSITE" id="PS51257">
    <property type="entry name" value="PROKAR_LIPOPROTEIN"/>
    <property type="match status" value="1"/>
</dbReference>
<gene>
    <name evidence="7" type="ORF">NITFAB_0538</name>
</gene>
<evidence type="ECO:0000259" key="6">
    <source>
        <dbReference type="Pfam" id="PF25975"/>
    </source>
</evidence>
<feature type="domain" description="CzcB-like barrel-sandwich hybrid" evidence="5">
    <location>
        <begin position="76"/>
        <end position="227"/>
    </location>
</feature>
<dbReference type="Pfam" id="PF25975">
    <property type="entry name" value="CzcB_C"/>
    <property type="match status" value="1"/>
</dbReference>
<proteinExistence type="inferred from homology"/>
<dbReference type="PANTHER" id="PTHR30097">
    <property type="entry name" value="CATION EFFLUX SYSTEM PROTEIN CUSB"/>
    <property type="match status" value="1"/>
</dbReference>
<dbReference type="GO" id="GO:0015679">
    <property type="term" value="P:plasma membrane copper ion transport"/>
    <property type="evidence" value="ECO:0007669"/>
    <property type="project" value="TreeGrafter"/>
</dbReference>
<evidence type="ECO:0000256" key="2">
    <source>
        <dbReference type="ARBA" id="ARBA00022448"/>
    </source>
</evidence>
<dbReference type="AlphaFoldDB" id="A0A2X0QS86"/>
<sequence length="383" mass="42185">MRRTIGPVVFLSFLIVALAGCNDNQALHNEVNQAKDPSVVQIAPEFLKRLAIVPASEGWVAETMRVPARVEVNEHRMARVGSAVTGRVTEIHAYLGQAVKRGDVLTTLNSTELSDSQLAYLKALSDEGLQRRAVERAKLLFAADVIGEAELQKRQADLVQAQAELHASYEQLKVLGMSKSAINKLASSRRVHSVSTINSTLDGVVIERKVTPGQVVQPADILYTVADLSHVWLVAEVTEQDALLVKMGEVVQAEVPALGGKRFEGRLIYIADTVNPDRRTVTVRMDVENKERLLKPEMLASMLILGQSQRQLVVPASAVVREENKDYVFVQLDNQRFQLRRIQLGPEVHGFSPVQGGIKAGERIVIDGAFHLNNERKRAESGS</sequence>
<feature type="domain" description="CzcB-like C-terminal circularly permuted SH3-like" evidence="6">
    <location>
        <begin position="313"/>
        <end position="372"/>
    </location>
</feature>
<dbReference type="InterPro" id="IPR051909">
    <property type="entry name" value="MFP_Cation_Efflux"/>
</dbReference>